<dbReference type="RefSeq" id="WP_229639948.1">
    <property type="nucleotide sequence ID" value="NZ_JADWDC010000014.1"/>
</dbReference>
<feature type="domain" description="AB hydrolase-1" evidence="2">
    <location>
        <begin position="28"/>
        <end position="260"/>
    </location>
</feature>
<dbReference type="SUPFAM" id="SSF53474">
    <property type="entry name" value="alpha/beta-Hydrolases"/>
    <property type="match status" value="1"/>
</dbReference>
<evidence type="ECO:0000259" key="2">
    <source>
        <dbReference type="Pfam" id="PF00561"/>
    </source>
</evidence>
<keyword evidence="4" id="KW-1185">Reference proteome</keyword>
<dbReference type="Gene3D" id="3.40.50.1820">
    <property type="entry name" value="alpha/beta hydrolase"/>
    <property type="match status" value="1"/>
</dbReference>
<comment type="caution">
    <text evidence="3">The sequence shown here is derived from an EMBL/GenBank/DDBJ whole genome shotgun (WGS) entry which is preliminary data.</text>
</comment>
<dbReference type="EMBL" id="JADWDC010000014">
    <property type="protein sequence ID" value="MCC0176911.1"/>
    <property type="molecule type" value="Genomic_DNA"/>
</dbReference>
<keyword evidence="1 3" id="KW-0378">Hydrolase</keyword>
<proteinExistence type="predicted"/>
<organism evidence="3 4">
    <name type="scientific">Waterburya agarophytonicola KI4</name>
    <dbReference type="NCBI Taxonomy" id="2874699"/>
    <lineage>
        <taxon>Bacteria</taxon>
        <taxon>Bacillati</taxon>
        <taxon>Cyanobacteriota</taxon>
        <taxon>Cyanophyceae</taxon>
        <taxon>Pleurocapsales</taxon>
        <taxon>Hyellaceae</taxon>
        <taxon>Waterburya</taxon>
        <taxon>Waterburya agarophytonicola</taxon>
    </lineage>
</organism>
<dbReference type="InterPro" id="IPR029058">
    <property type="entry name" value="AB_hydrolase_fold"/>
</dbReference>
<dbReference type="Proteomes" id="UP000729733">
    <property type="component" value="Unassembled WGS sequence"/>
</dbReference>
<dbReference type="PANTHER" id="PTHR42977">
    <property type="entry name" value="HYDROLASE-RELATED"/>
    <property type="match status" value="1"/>
</dbReference>
<evidence type="ECO:0000313" key="3">
    <source>
        <dbReference type="EMBL" id="MCC0176911.1"/>
    </source>
</evidence>
<gene>
    <name evidence="3" type="ORF">I4641_07955</name>
</gene>
<reference evidence="3" key="1">
    <citation type="journal article" date="2021" name="Antonie Van Leeuwenhoek">
        <title>Draft genome and description of Waterburya agarophytonicola gen. nov. sp. nov. (Pleurocapsales, Cyanobacteria): a seaweed symbiont.</title>
        <authorList>
            <person name="Bonthond G."/>
            <person name="Shalygin S."/>
            <person name="Bayer T."/>
            <person name="Weinberger F."/>
        </authorList>
    </citation>
    <scope>NUCLEOTIDE SEQUENCE</scope>
    <source>
        <strain evidence="3">KI4</strain>
    </source>
</reference>
<name>A0A964BRL5_9CYAN</name>
<dbReference type="InterPro" id="IPR051340">
    <property type="entry name" value="Haloalkane_dehalogenase"/>
</dbReference>
<protein>
    <submittedName>
        <fullName evidence="3">Alpha/beta fold hydrolase</fullName>
    </submittedName>
</protein>
<evidence type="ECO:0000313" key="4">
    <source>
        <dbReference type="Proteomes" id="UP000729733"/>
    </source>
</evidence>
<dbReference type="AlphaFoldDB" id="A0A964BRL5"/>
<dbReference type="PRINTS" id="PR00412">
    <property type="entry name" value="EPOXHYDRLASE"/>
</dbReference>
<dbReference type="GO" id="GO:0004301">
    <property type="term" value="F:epoxide hydrolase activity"/>
    <property type="evidence" value="ECO:0007669"/>
    <property type="project" value="TreeGrafter"/>
</dbReference>
<dbReference type="InterPro" id="IPR000639">
    <property type="entry name" value="Epox_hydrolase-like"/>
</dbReference>
<sequence>MSIKTDKIQVGEFEWFYRQTEINSDRTPVLFLHGLPSHSYTWIKMMSLLADENIPSIAPDWLGCGFSDKPKQKDFAYTPDAFLTSLGELIAALKLEKFYLVVQGFLSSVGVQYALENPEQIEGLIILNTPIISGSKLPWVMKQLSLPFVGDMMTQDPLLVDRTIEKGSGFVVSDKDLDVLRKPFLQSSAVGRSLMAILKKIDLDRTTQDIETGLNNWSQPTLIIWGTADSWLNADGVKKLAESNPEINLIELAEAKHYPQEHWASDISQAIVQFFRSKVF</sequence>
<accession>A0A964BRL5</accession>
<evidence type="ECO:0000256" key="1">
    <source>
        <dbReference type="ARBA" id="ARBA00022801"/>
    </source>
</evidence>
<dbReference type="PRINTS" id="PR00111">
    <property type="entry name" value="ABHYDROLASE"/>
</dbReference>
<dbReference type="PANTHER" id="PTHR42977:SF3">
    <property type="entry name" value="AB HYDROLASE-1 DOMAIN-CONTAINING PROTEIN"/>
    <property type="match status" value="1"/>
</dbReference>
<dbReference type="InterPro" id="IPR000073">
    <property type="entry name" value="AB_hydrolase_1"/>
</dbReference>
<dbReference type="Pfam" id="PF00561">
    <property type="entry name" value="Abhydrolase_1"/>
    <property type="match status" value="1"/>
</dbReference>